<dbReference type="AlphaFoldDB" id="A0A330LYN3"/>
<evidence type="ECO:0000313" key="1">
    <source>
        <dbReference type="EMBL" id="SQH75031.1"/>
    </source>
</evidence>
<dbReference type="KEGG" id="sbk:SHEWBE_1062"/>
<evidence type="ECO:0000313" key="2">
    <source>
        <dbReference type="Proteomes" id="UP000250123"/>
    </source>
</evidence>
<proteinExistence type="predicted"/>
<protein>
    <submittedName>
        <fullName evidence="1">Uncharacterized protein</fullName>
    </submittedName>
</protein>
<gene>
    <name evidence="1" type="ORF">SHEWBE_1062</name>
</gene>
<dbReference type="OrthoDB" id="6265598at2"/>
<dbReference type="RefSeq" id="WP_145981855.1">
    <property type="nucleotide sequence ID" value="NZ_LS483452.1"/>
</dbReference>
<name>A0A330LYN3_9GAMM</name>
<reference evidence="2" key="1">
    <citation type="submission" date="2018-06" db="EMBL/GenBank/DDBJ databases">
        <authorList>
            <person name="Cea G.-C."/>
            <person name="William W."/>
        </authorList>
    </citation>
    <scope>NUCLEOTIDE SEQUENCE [LARGE SCALE GENOMIC DNA]</scope>
    <source>
        <strain evidence="2">DB21MT-2</strain>
    </source>
</reference>
<dbReference type="EMBL" id="LS483452">
    <property type="protein sequence ID" value="SQH75031.1"/>
    <property type="molecule type" value="Genomic_DNA"/>
</dbReference>
<dbReference type="Proteomes" id="UP000250123">
    <property type="component" value="Chromosome SHEWBE"/>
</dbReference>
<sequence length="120" mass="13753">MMSNAEGAVSSLDCFQEYAMVNNGVGNKIRKRIWELTLEECRARAKVHDAKSDDDNFRILTLKLGKKVLAMEQIHPGCNRLRVPRFKVEEMKLKLLHAASTGVFDRELVHAQKLQTKVMR</sequence>
<organism evidence="1 2">
    <name type="scientific">Shewanella benthica</name>
    <dbReference type="NCBI Taxonomy" id="43661"/>
    <lineage>
        <taxon>Bacteria</taxon>
        <taxon>Pseudomonadati</taxon>
        <taxon>Pseudomonadota</taxon>
        <taxon>Gammaproteobacteria</taxon>
        <taxon>Alteromonadales</taxon>
        <taxon>Shewanellaceae</taxon>
        <taxon>Shewanella</taxon>
    </lineage>
</organism>
<accession>A0A330LYN3</accession>